<evidence type="ECO:0000313" key="5">
    <source>
        <dbReference type="Proteomes" id="UP001152795"/>
    </source>
</evidence>
<sequence>MSNLKFPSFNFPYTSSEDLRQFFVDYGRTGLVHVYKNGPKVECIPQKKEMNENIKVRLISDKPTLPLNLPGKISGTELNHAFDTEQQTHSKGLDWEESVTNLTTDHGVVVFGGLADVIGTEAAALSWCPPPTTLRNLTKFDPFLKRLETDFCDIPSGLLTDLVQDSKGEEKVMVTGKYYGNCLAYARSTSATESDIVLVCPGGPTMSELCFSRLEIDDEEERGSSVRLSSRTGSFSLPEKICEISMGNEIEQGGIIAVRTDHRCWFFGNQSSEGLEKPIFLGNLQCKSKPCAVTVSPYIPEEVIVAMETGSLWLWNAEDSSVQVIRQSSSCSREEFDWYSSEFGSHPRQVVRGNQTNVELIDLRGGSSTSQDLMTLPSSHFFPDDKFTTIQRYHDNPYHYILATTQSLAIMDTRFQQHPVLKWCHSLEYPVKYINVLPDPTSADVLVFVGSYESRDVHCFQYCYGENWSYPLGMMDDLTSILPPRSTSNPWKISSYSEWPEMVEYPNKAQSYPKLTERLSQPLLGLSCIPNSAKTSLVVVQLSSAGDLFYQNLFPHESKLKEVRDEGSVQYYEDLDLDLTASGGCGSRKPNLGGNEQEFVTKWVECLMEHVDEDNKDTLGDLDENYDSKDVGIIREELFSCLAEIEVHCSLCSDGGLRGSSANSDRTTQVMNASGRSVDPAEICPYCKMSKELSDQIDKVRKADCQRRVLTRKCLGLNYEAGTLQLFDEGIQCSEPLGNVLLKNWYSDEAVPIDLSGKQNNETEDDKLDAVKTWLEKEQRESSQVTRDTTPVRNTDQNMDSTVRKTRENIKSPARKRNEDDEKREGKSPLKKKRLETLTNQHTAVKEKHVASPNVRELRNVNQEFLSLETKKLSPNSVRSPKTPTKATVLNIASQSSSNNFGSPNLSQEPQVVSREKTNAKNLRTPDKTTSQRGQRSQNSTPNLVDKSPRNPLNSPLATTGSQTRTPTKKKIARIPGF</sequence>
<accession>A0A6S7G764</accession>
<gene>
    <name evidence="4" type="ORF">PACLA_8A085329</name>
</gene>
<name>A0A6S7G764_PARCT</name>
<dbReference type="PANTHER" id="PTHR15319:SF1">
    <property type="entry name" value="TATA BOX-BINDING PROTEIN-ASSOCIATED FACTOR RNA POLYMERASE I SUBUNIT C"/>
    <property type="match status" value="1"/>
</dbReference>
<evidence type="ECO:0000256" key="1">
    <source>
        <dbReference type="SAM" id="MobiDB-lite"/>
    </source>
</evidence>
<feature type="region of interest" description="Disordered" evidence="1">
    <location>
        <begin position="775"/>
        <end position="856"/>
    </location>
</feature>
<dbReference type="Proteomes" id="UP001152795">
    <property type="component" value="Unassembled WGS sequence"/>
</dbReference>
<keyword evidence="5" id="KW-1185">Reference proteome</keyword>
<feature type="compositionally biased region" description="Basic and acidic residues" evidence="1">
    <location>
        <begin position="802"/>
        <end position="828"/>
    </location>
</feature>
<dbReference type="GO" id="GO:0001164">
    <property type="term" value="F:RNA polymerase I core promoter sequence-specific DNA binding"/>
    <property type="evidence" value="ECO:0007669"/>
    <property type="project" value="TreeGrafter"/>
</dbReference>
<feature type="domain" description="TAF1C beta-propeller" evidence="2">
    <location>
        <begin position="256"/>
        <end position="376"/>
    </location>
</feature>
<dbReference type="InterPro" id="IPR049090">
    <property type="entry name" value="TAF1C_HB"/>
</dbReference>
<feature type="domain" description="TAF1C helical bundle" evidence="3">
    <location>
        <begin position="514"/>
        <end position="614"/>
    </location>
</feature>
<dbReference type="AlphaFoldDB" id="A0A6S7G764"/>
<comment type="caution">
    <text evidence="4">The sequence shown here is derived from an EMBL/GenBank/DDBJ whole genome shotgun (WGS) entry which is preliminary data.</text>
</comment>
<evidence type="ECO:0000313" key="4">
    <source>
        <dbReference type="EMBL" id="CAB3981440.1"/>
    </source>
</evidence>
<feature type="compositionally biased region" description="Polar residues" evidence="1">
    <location>
        <begin position="782"/>
        <end position="801"/>
    </location>
</feature>
<dbReference type="Pfam" id="PF20641">
    <property type="entry name" value="TAF1C_beta-prop"/>
    <property type="match status" value="1"/>
</dbReference>
<proteinExistence type="predicted"/>
<dbReference type="GO" id="GO:0001650">
    <property type="term" value="C:fibrillar center"/>
    <property type="evidence" value="ECO:0007669"/>
    <property type="project" value="TreeGrafter"/>
</dbReference>
<evidence type="ECO:0000259" key="3">
    <source>
        <dbReference type="Pfam" id="PF20642"/>
    </source>
</evidence>
<feature type="compositionally biased region" description="Polar residues" evidence="1">
    <location>
        <begin position="894"/>
        <end position="911"/>
    </location>
</feature>
<dbReference type="InterPro" id="IPR038801">
    <property type="entry name" value="TAF1C"/>
</dbReference>
<feature type="compositionally biased region" description="Polar residues" evidence="1">
    <location>
        <begin position="951"/>
        <end position="966"/>
    </location>
</feature>
<dbReference type="OrthoDB" id="2382881at2759"/>
<organism evidence="4 5">
    <name type="scientific">Paramuricea clavata</name>
    <name type="common">Red gorgonian</name>
    <name type="synonym">Violescent sea-whip</name>
    <dbReference type="NCBI Taxonomy" id="317549"/>
    <lineage>
        <taxon>Eukaryota</taxon>
        <taxon>Metazoa</taxon>
        <taxon>Cnidaria</taxon>
        <taxon>Anthozoa</taxon>
        <taxon>Octocorallia</taxon>
        <taxon>Malacalcyonacea</taxon>
        <taxon>Plexauridae</taxon>
        <taxon>Paramuricea</taxon>
    </lineage>
</organism>
<feature type="region of interest" description="Disordered" evidence="1">
    <location>
        <begin position="894"/>
        <end position="978"/>
    </location>
</feature>
<evidence type="ECO:0000259" key="2">
    <source>
        <dbReference type="Pfam" id="PF20641"/>
    </source>
</evidence>
<reference evidence="4" key="1">
    <citation type="submission" date="2020-04" db="EMBL/GenBank/DDBJ databases">
        <authorList>
            <person name="Alioto T."/>
            <person name="Alioto T."/>
            <person name="Gomez Garrido J."/>
        </authorList>
    </citation>
    <scope>NUCLEOTIDE SEQUENCE</scope>
    <source>
        <strain evidence="4">A484AB</strain>
    </source>
</reference>
<protein>
    <submittedName>
        <fullName evidence="4">Uncharacterized protein</fullName>
    </submittedName>
</protein>
<feature type="compositionally biased region" description="Basic and acidic residues" evidence="1">
    <location>
        <begin position="914"/>
        <end position="927"/>
    </location>
</feature>
<feature type="compositionally biased region" description="Polar residues" evidence="1">
    <location>
        <begin position="928"/>
        <end position="943"/>
    </location>
</feature>
<dbReference type="PANTHER" id="PTHR15319">
    <property type="entry name" value="TATA BOX-BINDING PROTEIN ASSOCIATED FACTOR RNA POLYMERASE I SUBUNIT C"/>
    <property type="match status" value="1"/>
</dbReference>
<dbReference type="InterPro" id="IPR049087">
    <property type="entry name" value="TAF1C_beta-prop"/>
</dbReference>
<feature type="compositionally biased region" description="Basic residues" evidence="1">
    <location>
        <begin position="967"/>
        <end position="978"/>
    </location>
</feature>
<dbReference type="EMBL" id="CACRXK020000390">
    <property type="protein sequence ID" value="CAB3981440.1"/>
    <property type="molecule type" value="Genomic_DNA"/>
</dbReference>
<dbReference type="Pfam" id="PF20642">
    <property type="entry name" value="TAF1C_HB"/>
    <property type="match status" value="1"/>
</dbReference>